<dbReference type="Proteomes" id="UP000887116">
    <property type="component" value="Unassembled WGS sequence"/>
</dbReference>
<dbReference type="AlphaFoldDB" id="A0A8X6F716"/>
<evidence type="ECO:0000259" key="1">
    <source>
        <dbReference type="Pfam" id="PF17919"/>
    </source>
</evidence>
<dbReference type="SUPFAM" id="SSF56672">
    <property type="entry name" value="DNA/RNA polymerases"/>
    <property type="match status" value="1"/>
</dbReference>
<comment type="caution">
    <text evidence="2">The sequence shown here is derived from an EMBL/GenBank/DDBJ whole genome shotgun (WGS) entry which is preliminary data.</text>
</comment>
<accession>A0A8X6F716</accession>
<dbReference type="EMBL" id="BMAO01011294">
    <property type="protein sequence ID" value="GFQ72698.1"/>
    <property type="molecule type" value="Genomic_DNA"/>
</dbReference>
<dbReference type="GO" id="GO:0071897">
    <property type="term" value="P:DNA biosynthetic process"/>
    <property type="evidence" value="ECO:0007669"/>
    <property type="project" value="UniProtKB-ARBA"/>
</dbReference>
<organism evidence="2 3">
    <name type="scientific">Trichonephila clavata</name>
    <name type="common">Joro spider</name>
    <name type="synonym">Nephila clavata</name>
    <dbReference type="NCBI Taxonomy" id="2740835"/>
    <lineage>
        <taxon>Eukaryota</taxon>
        <taxon>Metazoa</taxon>
        <taxon>Ecdysozoa</taxon>
        <taxon>Arthropoda</taxon>
        <taxon>Chelicerata</taxon>
        <taxon>Arachnida</taxon>
        <taxon>Araneae</taxon>
        <taxon>Araneomorphae</taxon>
        <taxon>Entelegynae</taxon>
        <taxon>Araneoidea</taxon>
        <taxon>Nephilidae</taxon>
        <taxon>Trichonephila</taxon>
    </lineage>
</organism>
<dbReference type="OrthoDB" id="6425673at2759"/>
<sequence length="76" mass="8270">MLGHKQNSTGPLFWTEESKTAFTIQKDVLYKVTFLVHPVPGANLSLVTDASNTTVGAVLQQEVNGLNNHSVSFFGH</sequence>
<evidence type="ECO:0000313" key="3">
    <source>
        <dbReference type="Proteomes" id="UP000887116"/>
    </source>
</evidence>
<protein>
    <recommendedName>
        <fullName evidence="1">Reverse transcriptase/retrotransposon-derived protein RNase H-like domain-containing protein</fullName>
    </recommendedName>
</protein>
<proteinExistence type="predicted"/>
<name>A0A8X6F716_TRICU</name>
<dbReference type="InterPro" id="IPR043502">
    <property type="entry name" value="DNA/RNA_pol_sf"/>
</dbReference>
<keyword evidence="3" id="KW-1185">Reference proteome</keyword>
<dbReference type="Pfam" id="PF17919">
    <property type="entry name" value="RT_RNaseH_2"/>
    <property type="match status" value="1"/>
</dbReference>
<evidence type="ECO:0000313" key="2">
    <source>
        <dbReference type="EMBL" id="GFQ72698.1"/>
    </source>
</evidence>
<gene>
    <name evidence="2" type="ORF">TNCT_75881</name>
</gene>
<feature type="domain" description="Reverse transcriptase/retrotransposon-derived protein RNase H-like" evidence="1">
    <location>
        <begin position="14"/>
        <end position="74"/>
    </location>
</feature>
<dbReference type="InterPro" id="IPR041577">
    <property type="entry name" value="RT_RNaseH_2"/>
</dbReference>
<reference evidence="2" key="1">
    <citation type="submission" date="2020-07" db="EMBL/GenBank/DDBJ databases">
        <title>Multicomponent nature underlies the extraordinary mechanical properties of spider dragline silk.</title>
        <authorList>
            <person name="Kono N."/>
            <person name="Nakamura H."/>
            <person name="Mori M."/>
            <person name="Yoshida Y."/>
            <person name="Ohtoshi R."/>
            <person name="Malay A.D."/>
            <person name="Moran D.A.P."/>
            <person name="Tomita M."/>
            <person name="Numata K."/>
            <person name="Arakawa K."/>
        </authorList>
    </citation>
    <scope>NUCLEOTIDE SEQUENCE</scope>
</reference>